<feature type="region of interest" description="Disordered" evidence="1">
    <location>
        <begin position="380"/>
        <end position="399"/>
    </location>
</feature>
<feature type="region of interest" description="Disordered" evidence="1">
    <location>
        <begin position="553"/>
        <end position="580"/>
    </location>
</feature>
<evidence type="ECO:0000313" key="2">
    <source>
        <dbReference type="EMBL" id="PON33250.1"/>
    </source>
</evidence>
<dbReference type="Proteomes" id="UP000237000">
    <property type="component" value="Unassembled WGS sequence"/>
</dbReference>
<feature type="compositionally biased region" description="Acidic residues" evidence="1">
    <location>
        <begin position="560"/>
        <end position="569"/>
    </location>
</feature>
<evidence type="ECO:0000256" key="1">
    <source>
        <dbReference type="SAM" id="MobiDB-lite"/>
    </source>
</evidence>
<dbReference type="EMBL" id="JXTC01001033">
    <property type="protein sequence ID" value="PON33250.1"/>
    <property type="molecule type" value="Genomic_DNA"/>
</dbReference>
<feature type="region of interest" description="Disordered" evidence="1">
    <location>
        <begin position="46"/>
        <end position="93"/>
    </location>
</feature>
<proteinExistence type="predicted"/>
<dbReference type="AlphaFoldDB" id="A0A2P5A9N2"/>
<dbReference type="InParanoid" id="A0A2P5A9N2"/>
<keyword evidence="3" id="KW-1185">Reference proteome</keyword>
<feature type="region of interest" description="Disordered" evidence="1">
    <location>
        <begin position="406"/>
        <end position="445"/>
    </location>
</feature>
<organism evidence="2 3">
    <name type="scientific">Trema orientale</name>
    <name type="common">Charcoal tree</name>
    <name type="synonym">Celtis orientalis</name>
    <dbReference type="NCBI Taxonomy" id="63057"/>
    <lineage>
        <taxon>Eukaryota</taxon>
        <taxon>Viridiplantae</taxon>
        <taxon>Streptophyta</taxon>
        <taxon>Embryophyta</taxon>
        <taxon>Tracheophyta</taxon>
        <taxon>Spermatophyta</taxon>
        <taxon>Magnoliopsida</taxon>
        <taxon>eudicotyledons</taxon>
        <taxon>Gunneridae</taxon>
        <taxon>Pentapetalae</taxon>
        <taxon>rosids</taxon>
        <taxon>fabids</taxon>
        <taxon>Rosales</taxon>
        <taxon>Cannabaceae</taxon>
        <taxon>Trema</taxon>
    </lineage>
</organism>
<comment type="caution">
    <text evidence="2">The sequence shown here is derived from an EMBL/GenBank/DDBJ whole genome shotgun (WGS) entry which is preliminary data.</text>
</comment>
<feature type="compositionally biased region" description="Polar residues" evidence="1">
    <location>
        <begin position="68"/>
        <end position="77"/>
    </location>
</feature>
<evidence type="ECO:0000313" key="3">
    <source>
        <dbReference type="Proteomes" id="UP000237000"/>
    </source>
</evidence>
<dbReference type="OrthoDB" id="10531901at2759"/>
<feature type="region of interest" description="Disordered" evidence="1">
    <location>
        <begin position="478"/>
        <end position="497"/>
    </location>
</feature>
<feature type="compositionally biased region" description="Basic and acidic residues" evidence="1">
    <location>
        <begin position="1"/>
        <end position="11"/>
    </location>
</feature>
<accession>A0A2P5A9N2</accession>
<protein>
    <submittedName>
        <fullName evidence="2">Uncharacterized protein</fullName>
    </submittedName>
</protein>
<feature type="compositionally biased region" description="Low complexity" evidence="1">
    <location>
        <begin position="14"/>
        <end position="24"/>
    </location>
</feature>
<name>A0A2P5A9N2_TREOI</name>
<reference evidence="3" key="1">
    <citation type="submission" date="2016-06" db="EMBL/GenBank/DDBJ databases">
        <title>Parallel loss of symbiosis genes in relatives of nitrogen-fixing non-legume Parasponia.</title>
        <authorList>
            <person name="Van Velzen R."/>
            <person name="Holmer R."/>
            <person name="Bu F."/>
            <person name="Rutten L."/>
            <person name="Van Zeijl A."/>
            <person name="Liu W."/>
            <person name="Santuari L."/>
            <person name="Cao Q."/>
            <person name="Sharma T."/>
            <person name="Shen D."/>
            <person name="Roswanjaya Y."/>
            <person name="Wardhani T."/>
            <person name="Kalhor M.S."/>
            <person name="Jansen J."/>
            <person name="Van den Hoogen J."/>
            <person name="Gungor B."/>
            <person name="Hartog M."/>
            <person name="Hontelez J."/>
            <person name="Verver J."/>
            <person name="Yang W.-C."/>
            <person name="Schijlen E."/>
            <person name="Repin R."/>
            <person name="Schilthuizen M."/>
            <person name="Schranz E."/>
            <person name="Heidstra R."/>
            <person name="Miyata K."/>
            <person name="Fedorova E."/>
            <person name="Kohlen W."/>
            <person name="Bisseling T."/>
            <person name="Smit S."/>
            <person name="Geurts R."/>
        </authorList>
    </citation>
    <scope>NUCLEOTIDE SEQUENCE [LARGE SCALE GENOMIC DNA]</scope>
    <source>
        <strain evidence="3">cv. RG33-2</strain>
    </source>
</reference>
<sequence length="580" mass="64070">MANRGDHDRIEAVTSSSSTSSSTRDVLRDLRLSEEEELEVMITQVRHRVPIDLDPPPPPRQKLVKMPQTETSSSSLGANEEGEDGPEASSREASDAFLADSDNEFGADDVASTVILRTLNRNCRDFLIPSGMQMRVRYEEERLSAPLEGWMASYQRFFVVGLCFPLHPLLCRKTDFGTFLLPTSTSRGLPASRGHIIFIRGDIRSLRRSPPRIRAGARGFLVQCDHVEFPFRRVPPRRPRVPVNFRNLEGRPERRQCPALKEAEYFNLKTILAMDLKEYYFKGLLASSTLASVGWHPYLALNPLLRRHGITRLVQPEVDDMIPNMEESLAAIREALIPQLSSSSTASPHGIGCRLPANGGRGIAKIGPRKSLTAIAIGLRSKRSAPGPGTPPSLKRHAGGSLLQQFSSKRAKSGATSTYQGESSRAQGPPLTSRSTEAPHGEENEPLLYRGLPLSLEVAFAEYKLFRARAEDARDKALEEKKKVDEEASTSKETKGQLRKELENLRAEFSDLYFRGFIDCHLEVTARFPEARIDLSFLKEAMGPESYNAMMAAATGAEPSEGESQEGVEDTARGGNGGEA</sequence>
<feature type="region of interest" description="Disordered" evidence="1">
    <location>
        <begin position="1"/>
        <end position="26"/>
    </location>
</feature>
<gene>
    <name evidence="2" type="ORF">TorRG33x02_355180</name>
</gene>
<feature type="compositionally biased region" description="Polar residues" evidence="1">
    <location>
        <begin position="406"/>
        <end position="436"/>
    </location>
</feature>